<feature type="chain" id="PRO_5033746006" evidence="2">
    <location>
        <begin position="25"/>
        <end position="208"/>
    </location>
</feature>
<dbReference type="Proteomes" id="UP000180175">
    <property type="component" value="Chromosome"/>
</dbReference>
<reference evidence="5 6" key="3">
    <citation type="journal article" date="2019" name="Int. J. Syst. Evol. Microbiol.">
        <title>Anaerobacillus isosaccharinicus sp. nov., an alkaliphilic bacterium which degrades isosaccharinic acid.</title>
        <authorList>
            <person name="Bassil N.M."/>
            <person name="Lloyd J.R."/>
        </authorList>
    </citation>
    <scope>NUCLEOTIDE SEQUENCE [LARGE SCALE GENOMIC DNA]</scope>
    <source>
        <strain evidence="5 6">NB2006</strain>
    </source>
</reference>
<feature type="signal peptide" evidence="2">
    <location>
        <begin position="1"/>
        <end position="24"/>
    </location>
</feature>
<proteinExistence type="predicted"/>
<organism evidence="4 6">
    <name type="scientific">Anaerobacillus isosaccharinicus</name>
    <dbReference type="NCBI Taxonomy" id="1532552"/>
    <lineage>
        <taxon>Bacteria</taxon>
        <taxon>Bacillati</taxon>
        <taxon>Bacillota</taxon>
        <taxon>Bacilli</taxon>
        <taxon>Bacillales</taxon>
        <taxon>Bacillaceae</taxon>
        <taxon>Anaerobacillus</taxon>
    </lineage>
</organism>
<reference evidence="5" key="4">
    <citation type="submission" date="2020-10" db="EMBL/GenBank/DDBJ databases">
        <authorList>
            <person name="Bassil N.M."/>
            <person name="Lloyd J.R."/>
        </authorList>
    </citation>
    <scope>NUCLEOTIDE SEQUENCE</scope>
    <source>
        <strain evidence="5">NB2006</strain>
    </source>
</reference>
<dbReference type="EMBL" id="LQXD01000001">
    <property type="protein sequence ID" value="OIJ23526.1"/>
    <property type="molecule type" value="Genomic_DNA"/>
</dbReference>
<evidence type="ECO:0000256" key="1">
    <source>
        <dbReference type="SAM" id="MobiDB-lite"/>
    </source>
</evidence>
<sequence>MKKITLTVLTLTLLLALAACGQGADNNTIEQEPPQGSAPEIEEQEETAEETDISAEEPTDPASEIAILDVINLYFSDNDLMDIYRVEVGTQLTKDEEGIQSALQLWVKGPKQEGLQGLVPEGVIVQSVEEREGLLYVSFSNELLEANLGSTGEAMLAAQITMIVKQFGYDEVFVLIEGEVIDSLLGHLDWSEPLTLDTAPEDFELYTE</sequence>
<dbReference type="OrthoDB" id="1954033at2"/>
<evidence type="ECO:0000313" key="6">
    <source>
        <dbReference type="Proteomes" id="UP000180175"/>
    </source>
</evidence>
<dbReference type="InterPro" id="IPR019606">
    <property type="entry name" value="GerMN"/>
</dbReference>
<dbReference type="PROSITE" id="PS51257">
    <property type="entry name" value="PROKAR_LIPOPROTEIN"/>
    <property type="match status" value="1"/>
</dbReference>
<name>A0A1S2MG14_9BACI</name>
<keyword evidence="2" id="KW-0732">Signal</keyword>
<dbReference type="EMBL" id="CP063356">
    <property type="protein sequence ID" value="QOY37751.1"/>
    <property type="molecule type" value="Genomic_DNA"/>
</dbReference>
<feature type="region of interest" description="Disordered" evidence="1">
    <location>
        <begin position="26"/>
        <end position="59"/>
    </location>
</feature>
<gene>
    <name evidence="5" type="ORF">AWH56_009275</name>
    <name evidence="4" type="ORF">AWH56_01255</name>
</gene>
<evidence type="ECO:0000313" key="4">
    <source>
        <dbReference type="EMBL" id="OIJ23526.1"/>
    </source>
</evidence>
<dbReference type="AlphaFoldDB" id="A0A1S2MG14"/>
<feature type="compositionally biased region" description="Acidic residues" evidence="1">
    <location>
        <begin position="40"/>
        <end position="59"/>
    </location>
</feature>
<dbReference type="Pfam" id="PF10646">
    <property type="entry name" value="Germane"/>
    <property type="match status" value="1"/>
</dbReference>
<evidence type="ECO:0000259" key="3">
    <source>
        <dbReference type="SMART" id="SM00909"/>
    </source>
</evidence>
<dbReference type="SMART" id="SM00909">
    <property type="entry name" value="Germane"/>
    <property type="match status" value="1"/>
</dbReference>
<dbReference type="KEGG" id="aia:AWH56_009275"/>
<evidence type="ECO:0000313" key="5">
    <source>
        <dbReference type="EMBL" id="QOY37751.1"/>
    </source>
</evidence>
<reference evidence="4 6" key="1">
    <citation type="submission" date="2016-10" db="EMBL/GenBank/DDBJ databases">
        <title>Draft genome sequences of four alkaliphilic bacteria belonging to the Anaerobacillus genus.</title>
        <authorList>
            <person name="Bassil N.M."/>
            <person name="Lloyd J.R."/>
        </authorList>
    </citation>
    <scope>NUCLEOTIDE SEQUENCE [LARGE SCALE GENOMIC DNA]</scope>
    <source>
        <strain evidence="4 6">NB2006</strain>
    </source>
</reference>
<feature type="domain" description="GerMN" evidence="3">
    <location>
        <begin position="99"/>
        <end position="185"/>
    </location>
</feature>
<keyword evidence="6" id="KW-1185">Reference proteome</keyword>
<evidence type="ECO:0000256" key="2">
    <source>
        <dbReference type="SAM" id="SignalP"/>
    </source>
</evidence>
<reference evidence="5 6" key="2">
    <citation type="journal article" date="2017" name="Genome Announc.">
        <title>Draft Genome Sequences of Four Alkaliphilic Bacteria Belonging to the Anaerobacillus Genus.</title>
        <authorList>
            <person name="Bassil N.M."/>
            <person name="Lloyd J.R."/>
        </authorList>
    </citation>
    <scope>NUCLEOTIDE SEQUENCE [LARGE SCALE GENOMIC DNA]</scope>
    <source>
        <strain evidence="5 6">NB2006</strain>
    </source>
</reference>
<accession>A0A1S2MG14</accession>
<protein>
    <submittedName>
        <fullName evidence="5">GerMN domain-containing protein</fullName>
    </submittedName>
</protein>
<dbReference type="RefSeq" id="WP_071315433.1">
    <property type="nucleotide sequence ID" value="NZ_CP063356.2"/>
</dbReference>